<dbReference type="AlphaFoldDB" id="A0A0P9CTK6"/>
<dbReference type="STRING" id="381306.AN478_07370"/>
<reference evidence="2" key="1">
    <citation type="submission" date="2016-10" db="EMBL/GenBank/DDBJ databases">
        <authorList>
            <person name="Varghese N."/>
        </authorList>
    </citation>
    <scope>NUCLEOTIDE SEQUENCE [LARGE SCALE GENOMIC DNA]</scope>
    <source>
        <strain evidence="2">HL 19</strain>
    </source>
</reference>
<dbReference type="EMBL" id="FMUN01000003">
    <property type="protein sequence ID" value="SCY11364.1"/>
    <property type="molecule type" value="Genomic_DNA"/>
</dbReference>
<name>A0A0P9CTK6_9GAMM</name>
<protein>
    <submittedName>
        <fullName evidence="1">Uncharacterized protein</fullName>
    </submittedName>
</protein>
<sequence>MPDRQGKEVHVFLDQTLPEPGWVGKAYDRKADGGLDPLPPLEGVLLSSGDSEEARERASERFEVPRERVAVIQPC</sequence>
<evidence type="ECO:0000313" key="1">
    <source>
        <dbReference type="EMBL" id="SCY11364.1"/>
    </source>
</evidence>
<dbReference type="Proteomes" id="UP000183104">
    <property type="component" value="Unassembled WGS sequence"/>
</dbReference>
<evidence type="ECO:0000313" key="2">
    <source>
        <dbReference type="Proteomes" id="UP000183104"/>
    </source>
</evidence>
<keyword evidence="2" id="KW-1185">Reference proteome</keyword>
<accession>A0A0P9CTK6</accession>
<proteinExistence type="predicted"/>
<dbReference type="RefSeq" id="WP_054965973.1">
    <property type="nucleotide sequence ID" value="NZ_FMUN01000003.1"/>
</dbReference>
<gene>
    <name evidence="1" type="ORF">SAMN05661077_1240</name>
</gene>
<organism evidence="1 2">
    <name type="scientific">Thiohalorhabdus denitrificans</name>
    <dbReference type="NCBI Taxonomy" id="381306"/>
    <lineage>
        <taxon>Bacteria</taxon>
        <taxon>Pseudomonadati</taxon>
        <taxon>Pseudomonadota</taxon>
        <taxon>Gammaproteobacteria</taxon>
        <taxon>Thiohalorhabdales</taxon>
        <taxon>Thiohalorhabdaceae</taxon>
        <taxon>Thiohalorhabdus</taxon>
    </lineage>
</organism>